<evidence type="ECO:0000256" key="8">
    <source>
        <dbReference type="ARBA" id="ARBA00022777"/>
    </source>
</evidence>
<dbReference type="InterPro" id="IPR036890">
    <property type="entry name" value="HATPase_C_sf"/>
</dbReference>
<dbReference type="PANTHER" id="PTHR34220:SF7">
    <property type="entry name" value="SENSOR HISTIDINE KINASE YPDA"/>
    <property type="match status" value="1"/>
</dbReference>
<dbReference type="InterPro" id="IPR050640">
    <property type="entry name" value="Bact_2-comp_sensor_kinase"/>
</dbReference>
<dbReference type="InterPro" id="IPR003660">
    <property type="entry name" value="HAMP_dom"/>
</dbReference>
<dbReference type="EMBL" id="JBHLVF010000064">
    <property type="protein sequence ID" value="MFC0396673.1"/>
    <property type="molecule type" value="Genomic_DNA"/>
</dbReference>
<keyword evidence="13" id="KW-0812">Transmembrane</keyword>
<comment type="caution">
    <text evidence="16">The sequence shown here is derived from an EMBL/GenBank/DDBJ whole genome shotgun (WGS) entry which is preliminary data.</text>
</comment>
<evidence type="ECO:0000256" key="9">
    <source>
        <dbReference type="ARBA" id="ARBA00022840"/>
    </source>
</evidence>
<dbReference type="GO" id="GO:0004673">
    <property type="term" value="F:protein histidine kinase activity"/>
    <property type="evidence" value="ECO:0007669"/>
    <property type="project" value="UniProtKB-EC"/>
</dbReference>
<name>A0ABV6JQ51_9BACL</name>
<keyword evidence="9" id="KW-0067">ATP-binding</keyword>
<evidence type="ECO:0000256" key="1">
    <source>
        <dbReference type="ARBA" id="ARBA00000085"/>
    </source>
</evidence>
<evidence type="ECO:0000256" key="3">
    <source>
        <dbReference type="ARBA" id="ARBA00012438"/>
    </source>
</evidence>
<evidence type="ECO:0000313" key="16">
    <source>
        <dbReference type="EMBL" id="MFC0396673.1"/>
    </source>
</evidence>
<keyword evidence="17" id="KW-1185">Reference proteome</keyword>
<comment type="subcellular location">
    <subcellularLocation>
        <location evidence="2">Cell membrane</location>
        <topology evidence="2">Multi-pass membrane protein</topology>
    </subcellularLocation>
</comment>
<feature type="coiled-coil region" evidence="12">
    <location>
        <begin position="689"/>
        <end position="724"/>
    </location>
</feature>
<feature type="transmembrane region" description="Helical" evidence="13">
    <location>
        <begin position="12"/>
        <end position="32"/>
    </location>
</feature>
<feature type="transmembrane region" description="Helical" evidence="13">
    <location>
        <begin position="288"/>
        <end position="311"/>
    </location>
</feature>
<evidence type="ECO:0000256" key="12">
    <source>
        <dbReference type="SAM" id="Coils"/>
    </source>
</evidence>
<dbReference type="SMART" id="SM00387">
    <property type="entry name" value="HATPase_c"/>
    <property type="match status" value="1"/>
</dbReference>
<dbReference type="SUPFAM" id="SSF158472">
    <property type="entry name" value="HAMP domain-like"/>
    <property type="match status" value="1"/>
</dbReference>
<sequence>MGRSIFNKLLSTSLIMIVSISIVIGIISYSVAARILIDETEKYLINELKQIDRSLMTIVEDVNQSAGILQDNKSLSHVFDASAKTSFQRYEDASEVEKWLKISMSNNDAIQGIAVLSEFQDFSSGSRLGLLSYGKFRQLPIYQEKLHHLQDDQYMLLRADDIQAAQARNPKLSNMVESGNLIILAKRISSYQVNDIIVLCYVSTASIMTSPTGGLVYAVDPLNHAAWNASSEKLDNPYPSVNWSEESKSEGSLTTGDTRLIYMKSSFSDWYMINAVSEKNIVQPLHSIFWFIILCVSIMIVICAATALIASRGLTLRIRSMKNAVHLKGMDIRSPLPGFDLQSRGFLKWIHSIRFGNKLFVFYIGVVILPMLVLSLLLYQKTVNTVESQLEQSFRQPLVQAASGIDMLMNRHIRNVKYMITNANVQELLVAPVPGQTEEYLKRMQAITDEIMKKSTYHAGLNSIEIYNINWKLLYSSSNINERNSWEAPYLKQNMTWVDTYSDAFQNKVFSLIHEIKGNILFKEGFAVPIGYIKLNINETLLSQVYKDVRISDKGIIYIKNRDGLILSSNDMQLINSHEDQIPLLSTGDKVLMADKDLTFSEWSIHAIVPEGELLGSKYDLILYNLIVISMMTLVLVIVSMLSSRAFVRPVQSLMQVIREVKEGNFGSRFREKSGDEIEILGHSFNGMLDRLQGLIEEITQSKNREQEMETKKREAELNALQSQINPHFLYNTFESINWLVIQNENDKAVTMMTSLADLFRIGINRGQNIVGLDEELQHAEAYITIQKIRYNEKLNVQWNTQVDPKRYKTMKLVLQPIIENAIYHGIELMEDAGTIEIGGYIEDNRLYLQIIDNGLGIQTERLSELRERFSNWYSEPSRSIGLLNVNERIKLMFGDEYGLRITSKVNEGTIVTVVLPVVHRDEE</sequence>
<evidence type="ECO:0000256" key="13">
    <source>
        <dbReference type="SAM" id="Phobius"/>
    </source>
</evidence>
<dbReference type="Gene3D" id="3.30.565.10">
    <property type="entry name" value="Histidine kinase-like ATPase, C-terminal domain"/>
    <property type="match status" value="1"/>
</dbReference>
<gene>
    <name evidence="16" type="ORF">ACFFJ8_35655</name>
</gene>
<evidence type="ECO:0000256" key="7">
    <source>
        <dbReference type="ARBA" id="ARBA00022741"/>
    </source>
</evidence>
<feature type="domain" description="HAMP" evidence="15">
    <location>
        <begin position="645"/>
        <end position="697"/>
    </location>
</feature>
<feature type="transmembrane region" description="Helical" evidence="13">
    <location>
        <begin position="359"/>
        <end position="379"/>
    </location>
</feature>
<dbReference type="RefSeq" id="WP_204821350.1">
    <property type="nucleotide sequence ID" value="NZ_JANHOF010000012.1"/>
</dbReference>
<evidence type="ECO:0000313" key="17">
    <source>
        <dbReference type="Proteomes" id="UP001589818"/>
    </source>
</evidence>
<dbReference type="Pfam" id="PF00672">
    <property type="entry name" value="HAMP"/>
    <property type="match status" value="1"/>
</dbReference>
<evidence type="ECO:0000259" key="14">
    <source>
        <dbReference type="PROSITE" id="PS50109"/>
    </source>
</evidence>
<keyword evidence="6 16" id="KW-0808">Transferase</keyword>
<evidence type="ECO:0000256" key="11">
    <source>
        <dbReference type="ARBA" id="ARBA00023136"/>
    </source>
</evidence>
<dbReference type="Pfam" id="PF06580">
    <property type="entry name" value="His_kinase"/>
    <property type="match status" value="1"/>
</dbReference>
<keyword evidence="7" id="KW-0547">Nucleotide-binding</keyword>
<dbReference type="PROSITE" id="PS50885">
    <property type="entry name" value="HAMP"/>
    <property type="match status" value="1"/>
</dbReference>
<evidence type="ECO:0000256" key="2">
    <source>
        <dbReference type="ARBA" id="ARBA00004651"/>
    </source>
</evidence>
<feature type="domain" description="Histidine kinase" evidence="14">
    <location>
        <begin position="815"/>
        <end position="920"/>
    </location>
</feature>
<comment type="catalytic activity">
    <reaction evidence="1">
        <text>ATP + protein L-histidine = ADP + protein N-phospho-L-histidine.</text>
        <dbReference type="EC" id="2.7.13.3"/>
    </reaction>
</comment>
<evidence type="ECO:0000256" key="10">
    <source>
        <dbReference type="ARBA" id="ARBA00023012"/>
    </source>
</evidence>
<organism evidence="16 17">
    <name type="scientific">Paenibacillus mendelii</name>
    <dbReference type="NCBI Taxonomy" id="206163"/>
    <lineage>
        <taxon>Bacteria</taxon>
        <taxon>Bacillati</taxon>
        <taxon>Bacillota</taxon>
        <taxon>Bacilli</taxon>
        <taxon>Bacillales</taxon>
        <taxon>Paenibacillaceae</taxon>
        <taxon>Paenibacillus</taxon>
    </lineage>
</organism>
<keyword evidence="11 13" id="KW-0472">Membrane</keyword>
<evidence type="ECO:0000256" key="5">
    <source>
        <dbReference type="ARBA" id="ARBA00022553"/>
    </source>
</evidence>
<dbReference type="CDD" id="cd06225">
    <property type="entry name" value="HAMP"/>
    <property type="match status" value="1"/>
</dbReference>
<dbReference type="PROSITE" id="PS50109">
    <property type="entry name" value="HIS_KIN"/>
    <property type="match status" value="1"/>
</dbReference>
<proteinExistence type="predicted"/>
<evidence type="ECO:0000259" key="15">
    <source>
        <dbReference type="PROSITE" id="PS50885"/>
    </source>
</evidence>
<dbReference type="EC" id="2.7.13.3" evidence="3"/>
<protein>
    <recommendedName>
        <fullName evidence="3">histidine kinase</fullName>
        <ecNumber evidence="3">2.7.13.3</ecNumber>
    </recommendedName>
</protein>
<keyword evidence="13" id="KW-1133">Transmembrane helix</keyword>
<keyword evidence="12" id="KW-0175">Coiled coil</keyword>
<dbReference type="InterPro" id="IPR003594">
    <property type="entry name" value="HATPase_dom"/>
</dbReference>
<keyword evidence="4" id="KW-1003">Cell membrane</keyword>
<dbReference type="SUPFAM" id="SSF55874">
    <property type="entry name" value="ATPase domain of HSP90 chaperone/DNA topoisomerase II/histidine kinase"/>
    <property type="match status" value="1"/>
</dbReference>
<feature type="transmembrane region" description="Helical" evidence="13">
    <location>
        <begin position="621"/>
        <end position="642"/>
    </location>
</feature>
<keyword evidence="8 16" id="KW-0418">Kinase</keyword>
<dbReference type="Pfam" id="PF02518">
    <property type="entry name" value="HATPase_c"/>
    <property type="match status" value="1"/>
</dbReference>
<dbReference type="PANTHER" id="PTHR34220">
    <property type="entry name" value="SENSOR HISTIDINE KINASE YPDA"/>
    <property type="match status" value="1"/>
</dbReference>
<dbReference type="Proteomes" id="UP001589818">
    <property type="component" value="Unassembled WGS sequence"/>
</dbReference>
<keyword evidence="5" id="KW-0597">Phosphoprotein</keyword>
<accession>A0ABV6JQ51</accession>
<dbReference type="SMART" id="SM00304">
    <property type="entry name" value="HAMP"/>
    <property type="match status" value="1"/>
</dbReference>
<evidence type="ECO:0000256" key="4">
    <source>
        <dbReference type="ARBA" id="ARBA00022475"/>
    </source>
</evidence>
<dbReference type="InterPro" id="IPR010559">
    <property type="entry name" value="Sig_transdc_His_kin_internal"/>
</dbReference>
<dbReference type="InterPro" id="IPR005467">
    <property type="entry name" value="His_kinase_dom"/>
</dbReference>
<evidence type="ECO:0000256" key="6">
    <source>
        <dbReference type="ARBA" id="ARBA00022679"/>
    </source>
</evidence>
<dbReference type="Gene3D" id="6.10.340.10">
    <property type="match status" value="1"/>
</dbReference>
<keyword evidence="10" id="KW-0902">Two-component regulatory system</keyword>
<reference evidence="16 17" key="1">
    <citation type="submission" date="2024-09" db="EMBL/GenBank/DDBJ databases">
        <authorList>
            <person name="Sun Q."/>
            <person name="Mori K."/>
        </authorList>
    </citation>
    <scope>NUCLEOTIDE SEQUENCE [LARGE SCALE GENOMIC DNA]</scope>
    <source>
        <strain evidence="16 17">CCM 4839</strain>
    </source>
</reference>